<feature type="transmembrane region" description="Helical" evidence="5">
    <location>
        <begin position="368"/>
        <end position="386"/>
    </location>
</feature>
<dbReference type="CDD" id="cd17325">
    <property type="entry name" value="MFS_MdtG_SLC18_like"/>
    <property type="match status" value="1"/>
</dbReference>
<dbReference type="SUPFAM" id="SSF103473">
    <property type="entry name" value="MFS general substrate transporter"/>
    <property type="match status" value="1"/>
</dbReference>
<reference evidence="7" key="1">
    <citation type="submission" date="2020-07" db="EMBL/GenBank/DDBJ databases">
        <title>Huge and variable diversity of episymbiotic CPR bacteria and DPANN archaea in groundwater ecosystems.</title>
        <authorList>
            <person name="He C.Y."/>
            <person name="Keren R."/>
            <person name="Whittaker M."/>
            <person name="Farag I.F."/>
            <person name="Doudna J."/>
            <person name="Cate J.H.D."/>
            <person name="Banfield J.F."/>
        </authorList>
    </citation>
    <scope>NUCLEOTIDE SEQUENCE</scope>
    <source>
        <strain evidence="7">NC_groundwater_717_Ag_S-0.2um_59_8</strain>
    </source>
</reference>
<dbReference type="GO" id="GO:0016020">
    <property type="term" value="C:membrane"/>
    <property type="evidence" value="ECO:0007669"/>
    <property type="project" value="UniProtKB-SubCell"/>
</dbReference>
<dbReference type="PANTHER" id="PTHR23518">
    <property type="entry name" value="C-METHYLTRANSFERASE"/>
    <property type="match status" value="1"/>
</dbReference>
<accession>A0A932GLT6</accession>
<feature type="non-terminal residue" evidence="7">
    <location>
        <position position="399"/>
    </location>
</feature>
<dbReference type="EMBL" id="JACPSX010000003">
    <property type="protein sequence ID" value="MBI3013491.1"/>
    <property type="molecule type" value="Genomic_DNA"/>
</dbReference>
<sequence>MKAANPFLTLVIAGMLSRFSYQMARSPVLPRFAQDLGSSPELIGLIVAASTITGIFIKLPAGALSDILGRRRMLLLGAFFFAAPPFLYPLVKDPISLLVLRFFHGFATAIFSPVASAFVADIFQKGRGEKLGWFASANDVGATLGPAVGGFILFSTASYPVTYLVVGGLGLLPLLIVLRLPAEERTPAPATANPGRWAQFKTGIHEVVLNRAVIIASALEAAMYVGYGAFLGFFPLYARGIGYNDAAIGLIMGGQLATTMMGKPAGGWLSDRIGRKPMILLGLVLCASSLPLIVMGQRFFTLLALSCLLGLGVAIVTPSTTALVADLAKAGRMGSAMGVFGTIWDSGEAAGPILAGFLIASLSYSNGFLIISILMAAAAATFALTVKDPLMAASRQAQE</sequence>
<evidence type="ECO:0000256" key="1">
    <source>
        <dbReference type="ARBA" id="ARBA00004141"/>
    </source>
</evidence>
<feature type="transmembrane region" description="Helical" evidence="5">
    <location>
        <begin position="246"/>
        <end position="266"/>
    </location>
</feature>
<comment type="subcellular location">
    <subcellularLocation>
        <location evidence="1">Membrane</location>
        <topology evidence="1">Multi-pass membrane protein</topology>
    </subcellularLocation>
</comment>
<keyword evidence="4 5" id="KW-0472">Membrane</keyword>
<dbReference type="PANTHER" id="PTHR23518:SF2">
    <property type="entry name" value="MAJOR FACILITATOR SUPERFAMILY TRANSPORTER"/>
    <property type="match status" value="1"/>
</dbReference>
<organism evidence="7 8">
    <name type="scientific">Tectimicrobiota bacterium</name>
    <dbReference type="NCBI Taxonomy" id="2528274"/>
    <lineage>
        <taxon>Bacteria</taxon>
        <taxon>Pseudomonadati</taxon>
        <taxon>Nitrospinota/Tectimicrobiota group</taxon>
        <taxon>Candidatus Tectimicrobiota</taxon>
    </lineage>
</organism>
<feature type="transmembrane region" description="Helical" evidence="5">
    <location>
        <begin position="97"/>
        <end position="119"/>
    </location>
</feature>
<keyword evidence="2 5" id="KW-0812">Transmembrane</keyword>
<protein>
    <submittedName>
        <fullName evidence="7">MFS transporter</fullName>
    </submittedName>
</protein>
<feature type="domain" description="Major facilitator superfamily (MFS) profile" evidence="6">
    <location>
        <begin position="6"/>
        <end position="390"/>
    </location>
</feature>
<dbReference type="AlphaFoldDB" id="A0A932GLT6"/>
<feature type="transmembrane region" description="Helical" evidence="5">
    <location>
        <begin position="302"/>
        <end position="325"/>
    </location>
</feature>
<keyword evidence="3 5" id="KW-1133">Transmembrane helix</keyword>
<dbReference type="InterPro" id="IPR011701">
    <property type="entry name" value="MFS"/>
</dbReference>
<dbReference type="InterPro" id="IPR020846">
    <property type="entry name" value="MFS_dom"/>
</dbReference>
<dbReference type="Gene3D" id="1.20.1250.20">
    <property type="entry name" value="MFS general substrate transporter like domains"/>
    <property type="match status" value="2"/>
</dbReference>
<dbReference type="GO" id="GO:0022857">
    <property type="term" value="F:transmembrane transporter activity"/>
    <property type="evidence" value="ECO:0007669"/>
    <property type="project" value="InterPro"/>
</dbReference>
<feature type="transmembrane region" description="Helical" evidence="5">
    <location>
        <begin position="73"/>
        <end position="91"/>
    </location>
</feature>
<dbReference type="PROSITE" id="PS00216">
    <property type="entry name" value="SUGAR_TRANSPORT_1"/>
    <property type="match status" value="2"/>
</dbReference>
<evidence type="ECO:0000256" key="2">
    <source>
        <dbReference type="ARBA" id="ARBA00022692"/>
    </source>
</evidence>
<feature type="transmembrane region" description="Helical" evidence="5">
    <location>
        <begin position="212"/>
        <end position="234"/>
    </location>
</feature>
<evidence type="ECO:0000313" key="8">
    <source>
        <dbReference type="Proteomes" id="UP000741360"/>
    </source>
</evidence>
<evidence type="ECO:0000313" key="7">
    <source>
        <dbReference type="EMBL" id="MBI3013491.1"/>
    </source>
</evidence>
<dbReference type="InterPro" id="IPR036259">
    <property type="entry name" value="MFS_trans_sf"/>
</dbReference>
<gene>
    <name evidence="7" type="ORF">HYY65_00165</name>
</gene>
<dbReference type="Pfam" id="PF07690">
    <property type="entry name" value="MFS_1"/>
    <property type="match status" value="1"/>
</dbReference>
<comment type="caution">
    <text evidence="7">The sequence shown here is derived from an EMBL/GenBank/DDBJ whole genome shotgun (WGS) entry which is preliminary data.</text>
</comment>
<evidence type="ECO:0000256" key="3">
    <source>
        <dbReference type="ARBA" id="ARBA00022989"/>
    </source>
</evidence>
<evidence type="ECO:0000259" key="6">
    <source>
        <dbReference type="PROSITE" id="PS50850"/>
    </source>
</evidence>
<feature type="transmembrane region" description="Helical" evidence="5">
    <location>
        <begin position="278"/>
        <end position="296"/>
    </location>
</feature>
<dbReference type="Proteomes" id="UP000741360">
    <property type="component" value="Unassembled WGS sequence"/>
</dbReference>
<evidence type="ECO:0000256" key="5">
    <source>
        <dbReference type="SAM" id="Phobius"/>
    </source>
</evidence>
<dbReference type="PROSITE" id="PS50850">
    <property type="entry name" value="MFS"/>
    <property type="match status" value="1"/>
</dbReference>
<feature type="transmembrane region" description="Helical" evidence="5">
    <location>
        <begin position="42"/>
        <end position="61"/>
    </location>
</feature>
<name>A0A932GLT6_UNCTE</name>
<feature type="transmembrane region" description="Helical" evidence="5">
    <location>
        <begin position="160"/>
        <end position="178"/>
    </location>
</feature>
<dbReference type="InterPro" id="IPR005829">
    <property type="entry name" value="Sugar_transporter_CS"/>
</dbReference>
<feature type="transmembrane region" description="Helical" evidence="5">
    <location>
        <begin position="131"/>
        <end position="154"/>
    </location>
</feature>
<evidence type="ECO:0000256" key="4">
    <source>
        <dbReference type="ARBA" id="ARBA00023136"/>
    </source>
</evidence>
<proteinExistence type="predicted"/>